<dbReference type="EMBL" id="QRFF01000004">
    <property type="protein sequence ID" value="KAA3500804.1"/>
    <property type="molecule type" value="Genomic_DNA"/>
</dbReference>
<comment type="caution">
    <text evidence="1">The sequence shown here is derived from an EMBL/GenBank/DDBJ whole genome shotgun (WGS) entry which is preliminary data.</text>
</comment>
<name>A0AA88JSC0_RHIRH</name>
<organism evidence="1 2">
    <name type="scientific">Rhizobium rhizogenes</name>
    <name type="common">Agrobacterium rhizogenes</name>
    <dbReference type="NCBI Taxonomy" id="359"/>
    <lineage>
        <taxon>Bacteria</taxon>
        <taxon>Pseudomonadati</taxon>
        <taxon>Pseudomonadota</taxon>
        <taxon>Alphaproteobacteria</taxon>
        <taxon>Hyphomicrobiales</taxon>
        <taxon>Rhizobiaceae</taxon>
        <taxon>Rhizobium/Agrobacterium group</taxon>
        <taxon>Rhizobium</taxon>
    </lineage>
</organism>
<accession>A0AA88JSC0</accession>
<dbReference type="AlphaFoldDB" id="A0AA88JSC0"/>
<evidence type="ECO:0000313" key="2">
    <source>
        <dbReference type="Proteomes" id="UP000473658"/>
    </source>
</evidence>
<gene>
    <name evidence="1" type="ORF">DXM27_16505</name>
</gene>
<reference evidence="1 2" key="1">
    <citation type="submission" date="2018-08" db="EMBL/GenBank/DDBJ databases">
        <title>Crown Gall in kiwifruit.</title>
        <authorList>
            <person name="Visnovsky S.B."/>
            <person name="Pitman A.R."/>
        </authorList>
    </citation>
    <scope>NUCLEOTIDE SEQUENCE [LARGE SCALE GENOMIC DNA]</scope>
    <source>
        <strain evidence="1 2">SBV_302_78_2</strain>
    </source>
</reference>
<dbReference type="Proteomes" id="UP000473658">
    <property type="component" value="Unassembled WGS sequence"/>
</dbReference>
<sequence>MAGDYLSFKAVTGSGTLSTAGAEVLKRVLKKRADAAREILIEEMKLGHKFKEEISEDEVAATIFRYMRAAEEGAARRNLRFLAAVAAGQAAQEGLYADTFLRWADVIASLSREEIIVLGVAYRLGSKMDFEIARDGRFWTDCLDVLSNDHKIDARVADSLAASLLRTGMLQILGGLFDMGHAYLPADKLIALGHLVDIEGLSHRSDELDGLGR</sequence>
<proteinExistence type="predicted"/>
<protein>
    <submittedName>
        <fullName evidence="1">Uncharacterized protein</fullName>
    </submittedName>
</protein>
<evidence type="ECO:0000313" key="1">
    <source>
        <dbReference type="EMBL" id="KAA3500804.1"/>
    </source>
</evidence>